<organism evidence="1">
    <name type="scientific">Menopon gallinae</name>
    <name type="common">poultry shaft louse</name>
    <dbReference type="NCBI Taxonomy" id="328185"/>
    <lineage>
        <taxon>Eukaryota</taxon>
        <taxon>Metazoa</taxon>
        <taxon>Ecdysozoa</taxon>
        <taxon>Arthropoda</taxon>
        <taxon>Hexapoda</taxon>
        <taxon>Insecta</taxon>
        <taxon>Pterygota</taxon>
        <taxon>Neoptera</taxon>
        <taxon>Paraneoptera</taxon>
        <taxon>Psocodea</taxon>
        <taxon>Troctomorpha</taxon>
        <taxon>Phthiraptera</taxon>
        <taxon>Amblycera</taxon>
        <taxon>Menoponidae</taxon>
        <taxon>Menopon</taxon>
    </lineage>
</organism>
<dbReference type="EMBL" id="JARGDH010000001">
    <property type="protein sequence ID" value="KAL0278097.1"/>
    <property type="molecule type" value="Genomic_DNA"/>
</dbReference>
<proteinExistence type="predicted"/>
<protein>
    <submittedName>
        <fullName evidence="1">Uncharacterized protein</fullName>
    </submittedName>
</protein>
<accession>A0AAW2I6W0</accession>
<sequence length="150" mass="17171">MSNPKSSSASLPSSSSKPDLPIEFLCRLIPDSFDGNRFELGQFIANCNNANDVAPDELKAPLLYYILARIKDRKHYTQIMEELNNCKQRENESVSDFFQRLEILNARALTAVRQYSKNTEDIPGKITTINEITLNRFVFHSSPPLFQMLR</sequence>
<reference evidence="1" key="1">
    <citation type="journal article" date="2024" name="Gigascience">
        <title>Chromosome-level genome of the poultry shaft louse Menopon gallinae provides insight into the host-switching and adaptive evolution of parasitic lice.</title>
        <authorList>
            <person name="Xu Y."/>
            <person name="Ma L."/>
            <person name="Liu S."/>
            <person name="Liang Y."/>
            <person name="Liu Q."/>
            <person name="He Z."/>
            <person name="Tian L."/>
            <person name="Duan Y."/>
            <person name="Cai W."/>
            <person name="Li H."/>
            <person name="Song F."/>
        </authorList>
    </citation>
    <scope>NUCLEOTIDE SEQUENCE</scope>
    <source>
        <strain evidence="1">Cailab_2023a</strain>
    </source>
</reference>
<name>A0AAW2I6W0_9NEOP</name>
<gene>
    <name evidence="1" type="ORF">PYX00_000006</name>
</gene>
<dbReference type="AlphaFoldDB" id="A0AAW2I6W0"/>
<evidence type="ECO:0000313" key="1">
    <source>
        <dbReference type="EMBL" id="KAL0278097.1"/>
    </source>
</evidence>
<comment type="caution">
    <text evidence="1">The sequence shown here is derived from an EMBL/GenBank/DDBJ whole genome shotgun (WGS) entry which is preliminary data.</text>
</comment>